<dbReference type="EMBL" id="JAWDET010000006">
    <property type="protein sequence ID" value="MDU0241047.1"/>
    <property type="molecule type" value="Genomic_DNA"/>
</dbReference>
<reference evidence="3" key="3">
    <citation type="submission" date="2023-10" db="EMBL/GenBank/DDBJ databases">
        <title>Genome of Potential pathogenic bacteria in Crohn's disease.</title>
        <authorList>
            <person name="Rodriguez-Palacios A."/>
        </authorList>
    </citation>
    <scope>NUCLEOTIDE SEQUENCE</scope>
    <source>
        <strain evidence="3">CavFT-hAR11</strain>
    </source>
</reference>
<evidence type="ECO:0000313" key="5">
    <source>
        <dbReference type="Proteomes" id="UP000286392"/>
    </source>
</evidence>
<evidence type="ECO:0000313" key="3">
    <source>
        <dbReference type="EMBL" id="MDU0241047.1"/>
    </source>
</evidence>
<proteinExistence type="predicted"/>
<dbReference type="EMBL" id="QROB01000030">
    <property type="protein sequence ID" value="RHK84330.1"/>
    <property type="molecule type" value="Genomic_DNA"/>
</dbReference>
<name>A0A6G0GJX3_PHOVU</name>
<dbReference type="Proteomes" id="UP000483142">
    <property type="component" value="Unassembled WGS sequence"/>
</dbReference>
<evidence type="ECO:0000313" key="6">
    <source>
        <dbReference type="Proteomes" id="UP000468344"/>
    </source>
</evidence>
<accession>A0A6G0GJX3</accession>
<evidence type="ECO:0000313" key="2">
    <source>
        <dbReference type="EMBL" id="KAB6472838.1"/>
    </source>
</evidence>
<organism evidence="1 7">
    <name type="scientific">Phocaeicola vulgatus</name>
    <name type="common">Bacteroides vulgatus</name>
    <dbReference type="NCBI Taxonomy" id="821"/>
    <lineage>
        <taxon>Bacteria</taxon>
        <taxon>Pseudomonadati</taxon>
        <taxon>Bacteroidota</taxon>
        <taxon>Bacteroidia</taxon>
        <taxon>Bacteroidales</taxon>
        <taxon>Bacteroidaceae</taxon>
        <taxon>Phocaeicola</taxon>
    </lineage>
</organism>
<dbReference type="Proteomes" id="UP000286392">
    <property type="component" value="Unassembled WGS sequence"/>
</dbReference>
<dbReference type="AlphaFoldDB" id="A0A6G0GJX3"/>
<dbReference type="EMBL" id="WDBZ01000048">
    <property type="protein sequence ID" value="KAB6448067.1"/>
    <property type="molecule type" value="Genomic_DNA"/>
</dbReference>
<dbReference type="Proteomes" id="UP001181239">
    <property type="component" value="Unassembled WGS sequence"/>
</dbReference>
<evidence type="ECO:0000313" key="4">
    <source>
        <dbReference type="EMBL" id="RHK84330.1"/>
    </source>
</evidence>
<reference evidence="4 5" key="1">
    <citation type="submission" date="2018-08" db="EMBL/GenBank/DDBJ databases">
        <title>A genome reference for cultivated species of the human gut microbiota.</title>
        <authorList>
            <person name="Zou Y."/>
            <person name="Xue W."/>
            <person name="Luo G."/>
        </authorList>
    </citation>
    <scope>NUCLEOTIDE SEQUENCE [LARGE SCALE GENOMIC DNA]</scope>
    <source>
        <strain evidence="4 5">AF39-8AT</strain>
    </source>
</reference>
<evidence type="ECO:0000313" key="1">
    <source>
        <dbReference type="EMBL" id="KAB6448067.1"/>
    </source>
</evidence>
<dbReference type="EMBL" id="WDBY01000049">
    <property type="protein sequence ID" value="KAB6472838.1"/>
    <property type="molecule type" value="Genomic_DNA"/>
</dbReference>
<sequence>MKRIGRTQIIRCKCGSIVAGCVLPYCYSDAGLQKDMCKYVQKGYEVDIINSSDFTPEPCLCRELQQENRGEMEPELF</sequence>
<gene>
    <name evidence="4" type="ORF">DW043_17495</name>
    <name evidence="2" type="ORF">GAZ06_19145</name>
    <name evidence="1" type="ORF">GAZ09_18815</name>
    <name evidence="3" type="ORF">RVH43_10585</name>
</gene>
<reference evidence="6 7" key="2">
    <citation type="journal article" date="2019" name="Nat. Med.">
        <title>A library of human gut bacterial isolates paired with longitudinal multiomics data enables mechanistic microbiome research.</title>
        <authorList>
            <person name="Poyet M."/>
            <person name="Groussin M."/>
            <person name="Gibbons S.M."/>
            <person name="Avila-Pacheco J."/>
            <person name="Jiang X."/>
            <person name="Kearney S.M."/>
            <person name="Perrotta A.R."/>
            <person name="Berdy B."/>
            <person name="Zhao S."/>
            <person name="Lieberman T.D."/>
            <person name="Swanson P.K."/>
            <person name="Smith M."/>
            <person name="Roesemann S."/>
            <person name="Alexander J.E."/>
            <person name="Rich S.A."/>
            <person name="Livny J."/>
            <person name="Vlamakis H."/>
            <person name="Clish C."/>
            <person name="Bullock K."/>
            <person name="Deik A."/>
            <person name="Scott J."/>
            <person name="Pierce K.A."/>
            <person name="Xavier R.J."/>
            <person name="Alm E.J."/>
        </authorList>
    </citation>
    <scope>NUCLEOTIDE SEQUENCE [LARGE SCALE GENOMIC DNA]</scope>
    <source>
        <strain evidence="2 6">BIOML-A140</strain>
        <strain evidence="1 7">BIOML-A141</strain>
    </source>
</reference>
<comment type="caution">
    <text evidence="1">The sequence shown here is derived from an EMBL/GenBank/DDBJ whole genome shotgun (WGS) entry which is preliminary data.</text>
</comment>
<dbReference type="Proteomes" id="UP000468344">
    <property type="component" value="Unassembled WGS sequence"/>
</dbReference>
<evidence type="ECO:0000313" key="7">
    <source>
        <dbReference type="Proteomes" id="UP000483142"/>
    </source>
</evidence>
<dbReference type="RefSeq" id="WP_118121418.1">
    <property type="nucleotide sequence ID" value="NZ_DAWEFW010000060.1"/>
</dbReference>
<protein>
    <submittedName>
        <fullName evidence="1">Uncharacterized protein</fullName>
    </submittedName>
</protein>